<comment type="caution">
    <text evidence="28">The sequence shown here is derived from an EMBL/GenBank/DDBJ whole genome shotgun (WGS) entry which is preliminary data.</text>
</comment>
<reference evidence="28" key="1">
    <citation type="submission" date="2020-10" db="EMBL/GenBank/DDBJ databases">
        <authorList>
            <person name="Gilroy R."/>
        </authorList>
    </citation>
    <scope>NUCLEOTIDE SEQUENCE</scope>
    <source>
        <strain evidence="28">13766</strain>
    </source>
</reference>
<evidence type="ECO:0000256" key="10">
    <source>
        <dbReference type="ARBA" id="ARBA00022676"/>
    </source>
</evidence>
<sequence>MAKSFFKPRHNDNNFVLAVGMTAAKMLLFVVLLIMVSGCGLLLGVAKAWIETAPELDLSVFNSQAQTSFIYDKYGTLVTEFSGTENRINVTLDEVPQNLIDAVIAVEDARFYEHNGVDVKRIVGAFVQNLLNNSMQGGSTITQQLIKLTMLSSEQTYKRKLQEAYLALQLEEQVSKEQILQEYLNTIFMGGSVYGVKAAALDYFGKDLVELSLRECAMLARMIRSPNNYNPRRCYYTLNTPEKCEDGADYVLGLMLEQGYITQAEYGQAMSERLTVMPTSSTGEMYDHAYFVEYAIYDVVTKMLRQENLEDNSANRNAMENRLRTGGYHIYTTLDPAVQQAVQDTLSTWDKYPETRYETDAAYQASLGGGEYKEVVQPQAAVAITDWRTGALVAIVGGRDEPTQKWELNRAYQMDMPVGSSLKPLSVYGPAIDLGYSPATPVLNLPIPIDGWVSERGYPNNYGGGGWTGVESMRRAMTKSHNYSTAQTLFEYVTIDNSVAYLKRLGVSDERIDATGSGLALGSSGVTPLEMAAAFGAVANSGVYLEPYAFTEVRYADNQTVYLRATDLQVSRQAFKESTAWLLVDMLEDCVSSSGTGSRARFGNMTVAGKTGTNSDARGVFFAGMTGYYSCALWIGHDNYRPLASDATGGSFAAPLWAAVMESAHASAGYTEDRPIVTKSAEEVGLVRCTVCSVSGMLATDACRNDIDGYGTTTDYFLAGTEPTAQCNMHFAVTLCSQSHKMPGPYCYATENYGIVYAPEGHPLRMAESASTVHRYFTYATNSLDAPSIPTCDVCTGYSYPFYDTGYPYYGDSSGGGTHSTLY</sequence>
<dbReference type="EC" id="3.4.16.4" evidence="6"/>
<dbReference type="Pfam" id="PF00912">
    <property type="entry name" value="Transgly"/>
    <property type="match status" value="1"/>
</dbReference>
<evidence type="ECO:0000256" key="18">
    <source>
        <dbReference type="ARBA" id="ARBA00023136"/>
    </source>
</evidence>
<dbReference type="EC" id="2.4.99.28" evidence="23"/>
<dbReference type="EMBL" id="DVJN01000121">
    <property type="protein sequence ID" value="HIS92582.1"/>
    <property type="molecule type" value="Genomic_DNA"/>
</dbReference>
<evidence type="ECO:0000256" key="5">
    <source>
        <dbReference type="ARBA" id="ARBA00007739"/>
    </source>
</evidence>
<dbReference type="Pfam" id="PF00905">
    <property type="entry name" value="Transpeptidase"/>
    <property type="match status" value="1"/>
</dbReference>
<keyword evidence="18" id="KW-0472">Membrane</keyword>
<evidence type="ECO:0000256" key="9">
    <source>
        <dbReference type="ARBA" id="ARBA00022670"/>
    </source>
</evidence>
<evidence type="ECO:0000256" key="16">
    <source>
        <dbReference type="ARBA" id="ARBA00022984"/>
    </source>
</evidence>
<dbReference type="Gene3D" id="3.40.710.10">
    <property type="entry name" value="DD-peptidase/beta-lactamase superfamily"/>
    <property type="match status" value="1"/>
</dbReference>
<feature type="domain" description="Penicillin-binding protein transpeptidase" evidence="26">
    <location>
        <begin position="381"/>
        <end position="617"/>
    </location>
</feature>
<evidence type="ECO:0000256" key="6">
    <source>
        <dbReference type="ARBA" id="ARBA00012448"/>
    </source>
</evidence>
<dbReference type="GO" id="GO:0046677">
    <property type="term" value="P:response to antibiotic"/>
    <property type="evidence" value="ECO:0007669"/>
    <property type="project" value="UniProtKB-KW"/>
</dbReference>
<evidence type="ECO:0000256" key="12">
    <source>
        <dbReference type="ARBA" id="ARBA00022692"/>
    </source>
</evidence>
<evidence type="ECO:0000256" key="13">
    <source>
        <dbReference type="ARBA" id="ARBA00022801"/>
    </source>
</evidence>
<evidence type="ECO:0000313" key="28">
    <source>
        <dbReference type="EMBL" id="HIS92582.1"/>
    </source>
</evidence>
<keyword evidence="17" id="KW-1133">Transmembrane helix</keyword>
<evidence type="ECO:0000256" key="15">
    <source>
        <dbReference type="ARBA" id="ARBA00022968"/>
    </source>
</evidence>
<evidence type="ECO:0000256" key="25">
    <source>
        <dbReference type="ARBA" id="ARBA00060592"/>
    </source>
</evidence>
<protein>
    <recommendedName>
        <fullName evidence="7">Penicillin-binding protein 1A</fullName>
        <ecNumber evidence="23">2.4.99.28</ecNumber>
        <ecNumber evidence="6">3.4.16.4</ecNumber>
    </recommendedName>
</protein>
<gene>
    <name evidence="28" type="ORF">IAA84_06140</name>
</gene>
<dbReference type="GO" id="GO:0009252">
    <property type="term" value="P:peptidoglycan biosynthetic process"/>
    <property type="evidence" value="ECO:0007669"/>
    <property type="project" value="UniProtKB-KW"/>
</dbReference>
<dbReference type="GO" id="GO:0008360">
    <property type="term" value="P:regulation of cell shape"/>
    <property type="evidence" value="ECO:0007669"/>
    <property type="project" value="UniProtKB-KW"/>
</dbReference>
<evidence type="ECO:0000259" key="27">
    <source>
        <dbReference type="Pfam" id="PF00912"/>
    </source>
</evidence>
<comment type="catalytic activity">
    <reaction evidence="22">
        <text>Preferential cleavage: (Ac)2-L-Lys-D-Ala-|-D-Ala. Also transpeptidation of peptidyl-alanyl moieties that are N-acyl substituents of D-alanine.</text>
        <dbReference type="EC" id="3.4.16.4"/>
    </reaction>
</comment>
<comment type="similarity">
    <text evidence="5">In the N-terminal section; belongs to the glycosyltransferase 51 family.</text>
</comment>
<keyword evidence="13" id="KW-0378">Hydrolase</keyword>
<feature type="domain" description="Glycosyl transferase family 51" evidence="27">
    <location>
        <begin position="76"/>
        <end position="255"/>
    </location>
</feature>
<dbReference type="InterPro" id="IPR001460">
    <property type="entry name" value="PCN-bd_Tpept"/>
</dbReference>
<evidence type="ECO:0000256" key="11">
    <source>
        <dbReference type="ARBA" id="ARBA00022679"/>
    </source>
</evidence>
<comment type="subcellular location">
    <subcellularLocation>
        <location evidence="2">Cell membrane</location>
        <topology evidence="2">Single-pass type II membrane protein</topology>
    </subcellularLocation>
</comment>
<organism evidence="28 29">
    <name type="scientific">Candidatus Alectryocaccomicrobium excrementavium</name>
    <dbReference type="NCBI Taxonomy" id="2840668"/>
    <lineage>
        <taxon>Bacteria</taxon>
        <taxon>Bacillati</taxon>
        <taxon>Bacillota</taxon>
        <taxon>Clostridia</taxon>
        <taxon>Candidatus Alectryocaccomicrobium</taxon>
    </lineage>
</organism>
<evidence type="ECO:0000256" key="20">
    <source>
        <dbReference type="ARBA" id="ARBA00023268"/>
    </source>
</evidence>
<dbReference type="Gene3D" id="1.10.3810.10">
    <property type="entry name" value="Biosynthetic peptidoglycan transglycosylase-like"/>
    <property type="match status" value="1"/>
</dbReference>
<dbReference type="SUPFAM" id="SSF56601">
    <property type="entry name" value="beta-lactamase/transpeptidase-like"/>
    <property type="match status" value="1"/>
</dbReference>
<evidence type="ECO:0000313" key="29">
    <source>
        <dbReference type="Proteomes" id="UP000824140"/>
    </source>
</evidence>
<keyword evidence="11" id="KW-0808">Transferase</keyword>
<keyword evidence="12" id="KW-0812">Transmembrane</keyword>
<keyword evidence="14" id="KW-0133">Cell shape</keyword>
<dbReference type="InterPro" id="IPR001264">
    <property type="entry name" value="Glyco_trans_51"/>
</dbReference>
<reference evidence="28" key="2">
    <citation type="journal article" date="2021" name="PeerJ">
        <title>Extensive microbial diversity within the chicken gut microbiome revealed by metagenomics and culture.</title>
        <authorList>
            <person name="Gilroy R."/>
            <person name="Ravi A."/>
            <person name="Getino M."/>
            <person name="Pursley I."/>
            <person name="Horton D.L."/>
            <person name="Alikhan N.F."/>
            <person name="Baker D."/>
            <person name="Gharbi K."/>
            <person name="Hall N."/>
            <person name="Watson M."/>
            <person name="Adriaenssens E.M."/>
            <person name="Foster-Nyarko E."/>
            <person name="Jarju S."/>
            <person name="Secka A."/>
            <person name="Antonio M."/>
            <person name="Oren A."/>
            <person name="Chaudhuri R.R."/>
            <person name="La Ragione R."/>
            <person name="Hildebrand F."/>
            <person name="Pallen M.J."/>
        </authorList>
    </citation>
    <scope>NUCLEOTIDE SEQUENCE</scope>
    <source>
        <strain evidence="28">13766</strain>
    </source>
</reference>
<dbReference type="PANTHER" id="PTHR32282">
    <property type="entry name" value="BINDING PROTEIN TRANSPEPTIDASE, PUTATIVE-RELATED"/>
    <property type="match status" value="1"/>
</dbReference>
<keyword evidence="16" id="KW-0573">Peptidoglycan synthesis</keyword>
<dbReference type="PANTHER" id="PTHR32282:SF33">
    <property type="entry name" value="PEPTIDOGLYCAN GLYCOSYLTRANSFERASE"/>
    <property type="match status" value="1"/>
</dbReference>
<dbReference type="Proteomes" id="UP000824140">
    <property type="component" value="Unassembled WGS sequence"/>
</dbReference>
<evidence type="ECO:0000256" key="8">
    <source>
        <dbReference type="ARBA" id="ARBA00022645"/>
    </source>
</evidence>
<dbReference type="InterPro" id="IPR050396">
    <property type="entry name" value="Glycosyltr_51/Transpeptidase"/>
</dbReference>
<evidence type="ECO:0000256" key="24">
    <source>
        <dbReference type="ARBA" id="ARBA00049902"/>
    </source>
</evidence>
<dbReference type="GO" id="GO:0006508">
    <property type="term" value="P:proteolysis"/>
    <property type="evidence" value="ECO:0007669"/>
    <property type="project" value="UniProtKB-KW"/>
</dbReference>
<keyword evidence="15" id="KW-0735">Signal-anchor</keyword>
<dbReference type="GO" id="GO:0071555">
    <property type="term" value="P:cell wall organization"/>
    <property type="evidence" value="ECO:0007669"/>
    <property type="project" value="UniProtKB-KW"/>
</dbReference>
<dbReference type="InterPro" id="IPR036950">
    <property type="entry name" value="PBP_transglycosylase"/>
</dbReference>
<dbReference type="GO" id="GO:0005886">
    <property type="term" value="C:plasma membrane"/>
    <property type="evidence" value="ECO:0007669"/>
    <property type="project" value="UniProtKB-SubCell"/>
</dbReference>
<evidence type="ECO:0000256" key="21">
    <source>
        <dbReference type="ARBA" id="ARBA00023316"/>
    </source>
</evidence>
<comment type="pathway">
    <text evidence="25">Glycan biosynthesis.</text>
</comment>
<evidence type="ECO:0000256" key="14">
    <source>
        <dbReference type="ARBA" id="ARBA00022960"/>
    </source>
</evidence>
<dbReference type="GO" id="GO:0009002">
    <property type="term" value="F:serine-type D-Ala-D-Ala carboxypeptidase activity"/>
    <property type="evidence" value="ECO:0007669"/>
    <property type="project" value="UniProtKB-EC"/>
</dbReference>
<evidence type="ECO:0000256" key="7">
    <source>
        <dbReference type="ARBA" id="ARBA00018638"/>
    </source>
</evidence>
<keyword evidence="10" id="KW-0328">Glycosyltransferase</keyword>
<dbReference type="InterPro" id="IPR023346">
    <property type="entry name" value="Lysozyme-like_dom_sf"/>
</dbReference>
<comment type="similarity">
    <text evidence="4">In the C-terminal section; belongs to the transpeptidase family.</text>
</comment>
<keyword evidence="8" id="KW-0121">Carboxypeptidase</keyword>
<evidence type="ECO:0000256" key="3">
    <source>
        <dbReference type="ARBA" id="ARBA00004752"/>
    </source>
</evidence>
<evidence type="ECO:0000256" key="2">
    <source>
        <dbReference type="ARBA" id="ARBA00004401"/>
    </source>
</evidence>
<proteinExistence type="inferred from homology"/>
<dbReference type="GO" id="GO:0008955">
    <property type="term" value="F:peptidoglycan glycosyltransferase activity"/>
    <property type="evidence" value="ECO:0007669"/>
    <property type="project" value="UniProtKB-EC"/>
</dbReference>
<evidence type="ECO:0000256" key="4">
    <source>
        <dbReference type="ARBA" id="ARBA00007090"/>
    </source>
</evidence>
<dbReference type="GO" id="GO:0008658">
    <property type="term" value="F:penicillin binding"/>
    <property type="evidence" value="ECO:0007669"/>
    <property type="project" value="InterPro"/>
</dbReference>
<evidence type="ECO:0000259" key="26">
    <source>
        <dbReference type="Pfam" id="PF00905"/>
    </source>
</evidence>
<evidence type="ECO:0000256" key="1">
    <source>
        <dbReference type="ARBA" id="ARBA00002624"/>
    </source>
</evidence>
<comment type="catalytic activity">
    <reaction evidence="24">
        <text>[GlcNAc-(1-&gt;4)-Mur2Ac(oyl-L-Ala-gamma-D-Glu-L-Lys-D-Ala-D-Ala)](n)-di-trans,octa-cis-undecaprenyl diphosphate + beta-D-GlcNAc-(1-&gt;4)-Mur2Ac(oyl-L-Ala-gamma-D-Glu-L-Lys-D-Ala-D-Ala)-di-trans,octa-cis-undecaprenyl diphosphate = [GlcNAc-(1-&gt;4)-Mur2Ac(oyl-L-Ala-gamma-D-Glu-L-Lys-D-Ala-D-Ala)](n+1)-di-trans,octa-cis-undecaprenyl diphosphate + di-trans,octa-cis-undecaprenyl diphosphate + H(+)</text>
        <dbReference type="Rhea" id="RHEA:23708"/>
        <dbReference type="Rhea" id="RHEA-COMP:9602"/>
        <dbReference type="Rhea" id="RHEA-COMP:9603"/>
        <dbReference type="ChEBI" id="CHEBI:15378"/>
        <dbReference type="ChEBI" id="CHEBI:58405"/>
        <dbReference type="ChEBI" id="CHEBI:60033"/>
        <dbReference type="ChEBI" id="CHEBI:78435"/>
        <dbReference type="EC" id="2.4.99.28"/>
    </reaction>
</comment>
<evidence type="ECO:0000256" key="22">
    <source>
        <dbReference type="ARBA" id="ARBA00034000"/>
    </source>
</evidence>
<evidence type="ECO:0000256" key="19">
    <source>
        <dbReference type="ARBA" id="ARBA00023251"/>
    </source>
</evidence>
<keyword evidence="20" id="KW-0511">Multifunctional enzyme</keyword>
<comment type="pathway">
    <text evidence="3">Cell wall biogenesis; peptidoglycan biosynthesis.</text>
</comment>
<dbReference type="InterPro" id="IPR012338">
    <property type="entry name" value="Beta-lactam/transpept-like"/>
</dbReference>
<keyword evidence="19" id="KW-0046">Antibiotic resistance</keyword>
<keyword evidence="21" id="KW-0961">Cell wall biogenesis/degradation</keyword>
<keyword evidence="9" id="KW-0645">Protease</keyword>
<dbReference type="FunFam" id="1.10.3810.10:FF:000001">
    <property type="entry name" value="Penicillin-binding protein 1A"/>
    <property type="match status" value="1"/>
</dbReference>
<accession>A0A9D1G054</accession>
<comment type="function">
    <text evidence="1">Cell wall formation. Synthesis of cross-linked peptidoglycan from the lipid intermediates. The enzyme has a penicillin-insensitive transglycosylase N-terminal domain (formation of linear glycan strands) and a penicillin-sensitive transpeptidase C-terminal domain (cross-linking of the peptide subunits).</text>
</comment>
<dbReference type="SUPFAM" id="SSF53955">
    <property type="entry name" value="Lysozyme-like"/>
    <property type="match status" value="1"/>
</dbReference>
<name>A0A9D1G054_9FIRM</name>
<evidence type="ECO:0000256" key="23">
    <source>
        <dbReference type="ARBA" id="ARBA00044770"/>
    </source>
</evidence>
<evidence type="ECO:0000256" key="17">
    <source>
        <dbReference type="ARBA" id="ARBA00022989"/>
    </source>
</evidence>
<dbReference type="AlphaFoldDB" id="A0A9D1G054"/>